<dbReference type="GO" id="GO:0004713">
    <property type="term" value="F:protein tyrosine kinase activity"/>
    <property type="evidence" value="ECO:0007669"/>
    <property type="project" value="TreeGrafter"/>
</dbReference>
<feature type="transmembrane region" description="Helical" evidence="1">
    <location>
        <begin position="438"/>
        <end position="460"/>
    </location>
</feature>
<dbReference type="AlphaFoldDB" id="A0A556MMJ0"/>
<sequence>MGCILLLSVTICVSVALLVLVFSKKSGRAEIVVPIGYRQIARKQMTDPDQNDQAVSNFAARQIVYLHSKDLLRQALGRLDYAAGYFQPQFFRDKPLTEATSPVKILILKNDLHADRQFEVDAITDRSFVITVGDKKTVYRFGQKIIWPDLEFILLKPRETTALTAVALKINNLTGLTDKYYQELDLEPVAGDPGKVSLSLPAGEQNAVPLLLTLRRLFFENNRRVSSTKAAISYLTRQLDSLDQTLKLNKIKLAILQRSNDGPVASTVGQVPLNEAALKKQLDILRTIAYYVKLPTRQFAFVPNTFEVPDDSLKFLIDELNNSQLRKQKLAETEKPDAERSVEAAYSVNVLKVACFNKINRLEQQTQAVLACLKGLPDRKDKTVNKDLIGQLNQQQLAETSLLLNLLQKRENLQQDDQAENNFYDSASPVKISSGESAVGTTLLFGFLLGLLVPVPYFYFSTKEKLKWSADDIIRQVKLPLLGTLSEKKRDETILYSGEFNSVFAKQLSTIRAGIERQLKGRPLIFTSLAPGTGKSFLASQVAIGLAYAGKKTLLIQTGANPQTSNFAAAGTHKGLSNYLGDHGTLPGDVICPAKIPGLWLITPGVPEMNNVLTMNRMASLLKDTMLLFDHILIDGYPMDGAAFEKALKLLPAAIVLVTSTTGMTKRELNLLNAYHRNHGEKDIYLIINHLA</sequence>
<keyword evidence="1" id="KW-1133">Transmembrane helix</keyword>
<dbReference type="OrthoDB" id="230260at2"/>
<dbReference type="EMBL" id="VLPK01000002">
    <property type="protein sequence ID" value="TSJ40979.1"/>
    <property type="molecule type" value="Genomic_DNA"/>
</dbReference>
<keyword evidence="1" id="KW-0812">Transmembrane</keyword>
<comment type="caution">
    <text evidence="2">The sequence shown here is derived from an EMBL/GenBank/DDBJ whole genome shotgun (WGS) entry which is preliminary data.</text>
</comment>
<proteinExistence type="predicted"/>
<organism evidence="2 3">
    <name type="scientific">Mucilaginibacter corticis</name>
    <dbReference type="NCBI Taxonomy" id="2597670"/>
    <lineage>
        <taxon>Bacteria</taxon>
        <taxon>Pseudomonadati</taxon>
        <taxon>Bacteroidota</taxon>
        <taxon>Sphingobacteriia</taxon>
        <taxon>Sphingobacteriales</taxon>
        <taxon>Sphingobacteriaceae</taxon>
        <taxon>Mucilaginibacter</taxon>
    </lineage>
</organism>
<gene>
    <name evidence="2" type="ORF">FO440_14695</name>
</gene>
<dbReference type="InterPro" id="IPR027417">
    <property type="entry name" value="P-loop_NTPase"/>
</dbReference>
<evidence type="ECO:0008006" key="4">
    <source>
        <dbReference type="Google" id="ProtNLM"/>
    </source>
</evidence>
<keyword evidence="1" id="KW-0472">Membrane</keyword>
<dbReference type="GO" id="GO:0005886">
    <property type="term" value="C:plasma membrane"/>
    <property type="evidence" value="ECO:0007669"/>
    <property type="project" value="TreeGrafter"/>
</dbReference>
<dbReference type="SUPFAM" id="SSF52540">
    <property type="entry name" value="P-loop containing nucleoside triphosphate hydrolases"/>
    <property type="match status" value="1"/>
</dbReference>
<evidence type="ECO:0000313" key="3">
    <source>
        <dbReference type="Proteomes" id="UP000318733"/>
    </source>
</evidence>
<dbReference type="PANTHER" id="PTHR32309">
    <property type="entry name" value="TYROSINE-PROTEIN KINASE"/>
    <property type="match status" value="1"/>
</dbReference>
<reference evidence="2 3" key="1">
    <citation type="submission" date="2019-07" db="EMBL/GenBank/DDBJ databases">
        <authorList>
            <person name="Huq M.A."/>
        </authorList>
    </citation>
    <scope>NUCLEOTIDE SEQUENCE [LARGE SCALE GENOMIC DNA]</scope>
    <source>
        <strain evidence="2 3">MAH-19</strain>
    </source>
</reference>
<dbReference type="Gene3D" id="3.40.50.300">
    <property type="entry name" value="P-loop containing nucleotide triphosphate hydrolases"/>
    <property type="match status" value="1"/>
</dbReference>
<evidence type="ECO:0000313" key="2">
    <source>
        <dbReference type="EMBL" id="TSJ40979.1"/>
    </source>
</evidence>
<evidence type="ECO:0000256" key="1">
    <source>
        <dbReference type="SAM" id="Phobius"/>
    </source>
</evidence>
<dbReference type="Proteomes" id="UP000318733">
    <property type="component" value="Unassembled WGS sequence"/>
</dbReference>
<name>A0A556MMJ0_9SPHI</name>
<dbReference type="InterPro" id="IPR050445">
    <property type="entry name" value="Bact_polysacc_biosynth/exp"/>
</dbReference>
<protein>
    <recommendedName>
        <fullName evidence="4">CobQ/CobB/MinD/ParA nucleotide binding domain-containing protein</fullName>
    </recommendedName>
</protein>
<dbReference type="PANTHER" id="PTHR32309:SF13">
    <property type="entry name" value="FERRIC ENTEROBACTIN TRANSPORT PROTEIN FEPE"/>
    <property type="match status" value="1"/>
</dbReference>
<accession>A0A556MMJ0</accession>
<keyword evidence="3" id="KW-1185">Reference proteome</keyword>